<keyword evidence="1" id="KW-0472">Membrane</keyword>
<keyword evidence="1" id="KW-1133">Transmembrane helix</keyword>
<evidence type="ECO:0000313" key="3">
    <source>
        <dbReference type="Proteomes" id="UP000481030"/>
    </source>
</evidence>
<sequence length="291" mass="33214">MKIKKSLLYVGLVIVILSFVGNYFVFTMSQLKKPIMLKHYYNSAVLPGSILELHYIANRSNDIDIQWIIIPGIENEFYSPLYGTSYGQPYKHYQLKTFHIEINEHFSDDMNAGALSFDQVTAHLSNGEKMIMPIGEITLFNQNDMTLERQSSGGSSDNTGFQIFKTDKDIEITGVDLPFANDLKSALTLKVNSNQVELERNVNAPVPEIIQNGKLITSDVFPLALKKDELLSVTHKFLFNQDDLLRFNYYQMDGKLHGNEQNGQKFTDFFSLSYRPSFEVKDLRAIIKEGE</sequence>
<reference evidence="2 3" key="1">
    <citation type="journal article" date="2016" name="Antonie Van Leeuwenhoek">
        <title>Bacillus depressus sp. nov., isolated from soil of a sunflower field.</title>
        <authorList>
            <person name="Wei X."/>
            <person name="Xin D."/>
            <person name="Xin Y."/>
            <person name="Zhang H."/>
            <person name="Wang T."/>
            <person name="Zhang J."/>
        </authorList>
    </citation>
    <scope>NUCLEOTIDE SEQUENCE [LARGE SCALE GENOMIC DNA]</scope>
    <source>
        <strain evidence="2 3">BZ1</strain>
    </source>
</reference>
<proteinExistence type="predicted"/>
<name>A0A6L3UZ25_9BACI</name>
<dbReference type="OrthoDB" id="1905191at2"/>
<evidence type="ECO:0000313" key="2">
    <source>
        <dbReference type="EMBL" id="KAB2328540.1"/>
    </source>
</evidence>
<dbReference type="RefSeq" id="WP_151537538.1">
    <property type="nucleotide sequence ID" value="NZ_WBOS01000028.1"/>
</dbReference>
<evidence type="ECO:0000256" key="1">
    <source>
        <dbReference type="SAM" id="Phobius"/>
    </source>
</evidence>
<dbReference type="AlphaFoldDB" id="A0A6L3UZ25"/>
<protein>
    <submittedName>
        <fullName evidence="2">Uncharacterized protein</fullName>
    </submittedName>
</protein>
<keyword evidence="1" id="KW-0812">Transmembrane</keyword>
<gene>
    <name evidence="2" type="ORF">F7731_25290</name>
</gene>
<organism evidence="2 3">
    <name type="scientific">Cytobacillus depressus</name>
    <dbReference type="NCBI Taxonomy" id="1602942"/>
    <lineage>
        <taxon>Bacteria</taxon>
        <taxon>Bacillati</taxon>
        <taxon>Bacillota</taxon>
        <taxon>Bacilli</taxon>
        <taxon>Bacillales</taxon>
        <taxon>Bacillaceae</taxon>
        <taxon>Cytobacillus</taxon>
    </lineage>
</organism>
<feature type="transmembrane region" description="Helical" evidence="1">
    <location>
        <begin position="7"/>
        <end position="26"/>
    </location>
</feature>
<dbReference type="Proteomes" id="UP000481030">
    <property type="component" value="Unassembled WGS sequence"/>
</dbReference>
<keyword evidence="3" id="KW-1185">Reference proteome</keyword>
<comment type="caution">
    <text evidence="2">The sequence shown here is derived from an EMBL/GenBank/DDBJ whole genome shotgun (WGS) entry which is preliminary data.</text>
</comment>
<dbReference type="EMBL" id="WBOS01000028">
    <property type="protein sequence ID" value="KAB2328540.1"/>
    <property type="molecule type" value="Genomic_DNA"/>
</dbReference>
<accession>A0A6L3UZ25</accession>